<dbReference type="PANTHER" id="PTHR33048">
    <property type="entry name" value="PTH11-LIKE INTEGRAL MEMBRANE PROTEIN (AFU_ORTHOLOGUE AFUA_5G11245)"/>
    <property type="match status" value="1"/>
</dbReference>
<dbReference type="Proteomes" id="UP000799291">
    <property type="component" value="Unassembled WGS sequence"/>
</dbReference>
<keyword evidence="2 7" id="KW-0812">Transmembrane</keyword>
<evidence type="ECO:0000313" key="9">
    <source>
        <dbReference type="EMBL" id="KAF2677194.1"/>
    </source>
</evidence>
<dbReference type="PANTHER" id="PTHR33048:SF47">
    <property type="entry name" value="INTEGRAL MEMBRANE PROTEIN-RELATED"/>
    <property type="match status" value="1"/>
</dbReference>
<feature type="domain" description="Rhodopsin" evidence="8">
    <location>
        <begin position="38"/>
        <end position="288"/>
    </location>
</feature>
<accession>A0A6G1IG41</accession>
<evidence type="ECO:0000256" key="5">
    <source>
        <dbReference type="ARBA" id="ARBA00038359"/>
    </source>
</evidence>
<protein>
    <recommendedName>
        <fullName evidence="8">Rhodopsin domain-containing protein</fullName>
    </recommendedName>
</protein>
<feature type="compositionally biased region" description="Polar residues" evidence="6">
    <location>
        <begin position="332"/>
        <end position="348"/>
    </location>
</feature>
<gene>
    <name evidence="9" type="ORF">K458DRAFT_481444</name>
</gene>
<dbReference type="OrthoDB" id="61113at2759"/>
<evidence type="ECO:0000259" key="8">
    <source>
        <dbReference type="Pfam" id="PF20684"/>
    </source>
</evidence>
<comment type="subcellular location">
    <subcellularLocation>
        <location evidence="1">Membrane</location>
        <topology evidence="1">Multi-pass membrane protein</topology>
    </subcellularLocation>
</comment>
<evidence type="ECO:0000256" key="7">
    <source>
        <dbReference type="SAM" id="Phobius"/>
    </source>
</evidence>
<keyword evidence="4 7" id="KW-0472">Membrane</keyword>
<dbReference type="EMBL" id="MU005624">
    <property type="protein sequence ID" value="KAF2677194.1"/>
    <property type="molecule type" value="Genomic_DNA"/>
</dbReference>
<evidence type="ECO:0000313" key="10">
    <source>
        <dbReference type="Proteomes" id="UP000799291"/>
    </source>
</evidence>
<evidence type="ECO:0000256" key="3">
    <source>
        <dbReference type="ARBA" id="ARBA00022989"/>
    </source>
</evidence>
<reference evidence="9" key="1">
    <citation type="journal article" date="2020" name="Stud. Mycol.">
        <title>101 Dothideomycetes genomes: a test case for predicting lifestyles and emergence of pathogens.</title>
        <authorList>
            <person name="Haridas S."/>
            <person name="Albert R."/>
            <person name="Binder M."/>
            <person name="Bloem J."/>
            <person name="Labutti K."/>
            <person name="Salamov A."/>
            <person name="Andreopoulos B."/>
            <person name="Baker S."/>
            <person name="Barry K."/>
            <person name="Bills G."/>
            <person name="Bluhm B."/>
            <person name="Cannon C."/>
            <person name="Castanera R."/>
            <person name="Culley D."/>
            <person name="Daum C."/>
            <person name="Ezra D."/>
            <person name="Gonzalez J."/>
            <person name="Henrissat B."/>
            <person name="Kuo A."/>
            <person name="Liang C."/>
            <person name="Lipzen A."/>
            <person name="Lutzoni F."/>
            <person name="Magnuson J."/>
            <person name="Mondo S."/>
            <person name="Nolan M."/>
            <person name="Ohm R."/>
            <person name="Pangilinan J."/>
            <person name="Park H.-J."/>
            <person name="Ramirez L."/>
            <person name="Alfaro M."/>
            <person name="Sun H."/>
            <person name="Tritt A."/>
            <person name="Yoshinaga Y."/>
            <person name="Zwiers L.-H."/>
            <person name="Turgeon B."/>
            <person name="Goodwin S."/>
            <person name="Spatafora J."/>
            <person name="Crous P."/>
            <person name="Grigoriev I."/>
        </authorList>
    </citation>
    <scope>NUCLEOTIDE SEQUENCE</scope>
    <source>
        <strain evidence="9">CBS 122367</strain>
    </source>
</reference>
<feature type="transmembrane region" description="Helical" evidence="7">
    <location>
        <begin position="20"/>
        <end position="42"/>
    </location>
</feature>
<organism evidence="9 10">
    <name type="scientific">Lentithecium fluviatile CBS 122367</name>
    <dbReference type="NCBI Taxonomy" id="1168545"/>
    <lineage>
        <taxon>Eukaryota</taxon>
        <taxon>Fungi</taxon>
        <taxon>Dikarya</taxon>
        <taxon>Ascomycota</taxon>
        <taxon>Pezizomycotina</taxon>
        <taxon>Dothideomycetes</taxon>
        <taxon>Pleosporomycetidae</taxon>
        <taxon>Pleosporales</taxon>
        <taxon>Massarineae</taxon>
        <taxon>Lentitheciaceae</taxon>
        <taxon>Lentithecium</taxon>
    </lineage>
</organism>
<evidence type="ECO:0000256" key="4">
    <source>
        <dbReference type="ARBA" id="ARBA00023136"/>
    </source>
</evidence>
<dbReference type="InterPro" id="IPR049326">
    <property type="entry name" value="Rhodopsin_dom_fungi"/>
</dbReference>
<evidence type="ECO:0000256" key="2">
    <source>
        <dbReference type="ARBA" id="ARBA00022692"/>
    </source>
</evidence>
<keyword evidence="10" id="KW-1185">Reference proteome</keyword>
<evidence type="ECO:0000256" key="1">
    <source>
        <dbReference type="ARBA" id="ARBA00004141"/>
    </source>
</evidence>
<sequence>MLLHAPDPNEPLPISNRKETIYGAIIPFLLVSWVAIGLRMWVRFRIMREPGWDDFFVVLAGCLNTAATTLVLVSINYGLGQHYLYIGASNMVKYQQVFYAENAIYITETAIIKISLLLQYLRIFKAGTMRWICISLLCIISLWGVTYATLAWLPCWPVRAFWNRLEMPDAKCWGFGFADLNSFISLFESHTALNMVFDFTVFMTPMVLFSKPNLRMKNAFAMAGIFVTGAVVVFTSIWRLTSIVTTKAATQPFIDFTWWAPLSILLSCLEIDLAITCASMPVFWPHFEKSVSAIFVTHEVHVTEHRRLDDTDHELELVHSNSCSLRRKASGKSESGNSRETLNRTEGGTEQAGYYQDAYVAAQVVPMEKPGLGGMGLETNVDSEKPPKWNL</sequence>
<dbReference type="GO" id="GO:0016020">
    <property type="term" value="C:membrane"/>
    <property type="evidence" value="ECO:0007669"/>
    <property type="project" value="UniProtKB-SubCell"/>
</dbReference>
<name>A0A6G1IG41_9PLEO</name>
<feature type="transmembrane region" description="Helical" evidence="7">
    <location>
        <begin position="220"/>
        <end position="238"/>
    </location>
</feature>
<feature type="transmembrane region" description="Helical" evidence="7">
    <location>
        <begin position="131"/>
        <end position="153"/>
    </location>
</feature>
<feature type="region of interest" description="Disordered" evidence="6">
    <location>
        <begin position="326"/>
        <end position="348"/>
    </location>
</feature>
<proteinExistence type="inferred from homology"/>
<evidence type="ECO:0000256" key="6">
    <source>
        <dbReference type="SAM" id="MobiDB-lite"/>
    </source>
</evidence>
<comment type="similarity">
    <text evidence="5">Belongs to the SAT4 family.</text>
</comment>
<dbReference type="InterPro" id="IPR052337">
    <property type="entry name" value="SAT4-like"/>
</dbReference>
<dbReference type="Pfam" id="PF20684">
    <property type="entry name" value="Fung_rhodopsin"/>
    <property type="match status" value="1"/>
</dbReference>
<feature type="transmembrane region" description="Helical" evidence="7">
    <location>
        <begin position="54"/>
        <end position="77"/>
    </location>
</feature>
<dbReference type="AlphaFoldDB" id="A0A6G1IG41"/>
<keyword evidence="3 7" id="KW-1133">Transmembrane helix</keyword>
<feature type="transmembrane region" description="Helical" evidence="7">
    <location>
        <begin position="97"/>
        <end position="119"/>
    </location>
</feature>